<comment type="subunit">
    <text evidence="4">Component of the Mediator complex.</text>
</comment>
<evidence type="ECO:0000256" key="2">
    <source>
        <dbReference type="ARBA" id="ARBA00010743"/>
    </source>
</evidence>
<dbReference type="Proteomes" id="UP000837801">
    <property type="component" value="Unassembled WGS sequence"/>
</dbReference>
<gene>
    <name evidence="4" type="primary">MED20</name>
    <name evidence="5" type="ORF">CLIB1423_21S00320</name>
</gene>
<dbReference type="Gene3D" id="3.30.310.180">
    <property type="match status" value="1"/>
</dbReference>
<accession>A0A9P0QU20</accession>
<name>A0A9P0QU20_9ASCO</name>
<dbReference type="EMBL" id="CAKXYY010000021">
    <property type="protein sequence ID" value="CAH2355033.1"/>
    <property type="molecule type" value="Genomic_DNA"/>
</dbReference>
<comment type="caution">
    <text evidence="5">The sequence shown here is derived from an EMBL/GenBank/DDBJ whole genome shotgun (WGS) entry which is preliminary data.</text>
</comment>
<proteinExistence type="inferred from homology"/>
<comment type="similarity">
    <text evidence="2 4">Belongs to the Mediator complex subunit 20 family.</text>
</comment>
<protein>
    <recommendedName>
        <fullName evidence="4">Mediator of RNA polymerase II transcription subunit 20</fullName>
    </recommendedName>
    <alternativeName>
        <fullName evidence="4">Mediator complex subunit 20</fullName>
    </alternativeName>
</protein>
<comment type="subcellular location">
    <subcellularLocation>
        <location evidence="1 4">Nucleus</location>
    </subcellularLocation>
</comment>
<dbReference type="Pfam" id="PF08612">
    <property type="entry name" value="Med20"/>
    <property type="match status" value="1"/>
</dbReference>
<keyword evidence="3 4" id="KW-0539">Nucleus</keyword>
<dbReference type="OrthoDB" id="1854899at2759"/>
<dbReference type="GO" id="GO:0006357">
    <property type="term" value="P:regulation of transcription by RNA polymerase II"/>
    <property type="evidence" value="ECO:0007669"/>
    <property type="project" value="InterPro"/>
</dbReference>
<evidence type="ECO:0000256" key="3">
    <source>
        <dbReference type="ARBA" id="ARBA00023242"/>
    </source>
</evidence>
<evidence type="ECO:0000313" key="6">
    <source>
        <dbReference type="Proteomes" id="UP000837801"/>
    </source>
</evidence>
<evidence type="ECO:0000313" key="5">
    <source>
        <dbReference type="EMBL" id="CAH2355033.1"/>
    </source>
</evidence>
<evidence type="ECO:0000256" key="1">
    <source>
        <dbReference type="ARBA" id="ARBA00004123"/>
    </source>
</evidence>
<dbReference type="AlphaFoldDB" id="A0A9P0QU20"/>
<dbReference type="InterPro" id="IPR013921">
    <property type="entry name" value="Mediator_Med20"/>
</dbReference>
<dbReference type="GO" id="GO:0003712">
    <property type="term" value="F:transcription coregulator activity"/>
    <property type="evidence" value="ECO:0007669"/>
    <property type="project" value="InterPro"/>
</dbReference>
<keyword evidence="4" id="KW-0805">Transcription regulation</keyword>
<comment type="function">
    <text evidence="4">Component of the Mediator complex, a coactivator involved in the regulated transcription of nearly all RNA polymerase II-dependent genes. Mediator functions as a bridge to convey information from gene-specific regulatory proteins to the basal RNA polymerase II transcription machinery. Mediator is recruited to promoters by direct interactions with regulatory proteins and serves as a scaffold for the assembly of a functional preinitiation complex with RNA polymerase II and the general transcription factors.</text>
</comment>
<evidence type="ECO:0000256" key="4">
    <source>
        <dbReference type="RuleBase" id="RU364152"/>
    </source>
</evidence>
<reference evidence="5" key="1">
    <citation type="submission" date="2022-03" db="EMBL/GenBank/DDBJ databases">
        <authorList>
            <person name="Legras J.-L."/>
            <person name="Devillers H."/>
            <person name="Grondin C."/>
        </authorList>
    </citation>
    <scope>NUCLEOTIDE SEQUENCE</scope>
    <source>
        <strain evidence="5">CLIB 1423</strain>
    </source>
</reference>
<dbReference type="GO" id="GO:0016592">
    <property type="term" value="C:mediator complex"/>
    <property type="evidence" value="ECO:0007669"/>
    <property type="project" value="InterPro"/>
</dbReference>
<keyword evidence="6" id="KW-1185">Reference proteome</keyword>
<sequence length="219" mass="24560">MVSAILLVDASPDTILQFHDQLSNELPTLRGKWSFSLKVFRSNPYSYTNNNQSESKFLHTLTLSYLPETTVTLVDKNSSGIFTNALEENSYRATALKFPESHLHKGATSGFNDPFDSIVNSKLQSLWLQKQNIKGDGGHIYELEGGSLIIRTSNIFLHGIFKGLLIQMESTSITNPDDIHRVLQKYAIPAGNLCNKVLDKTNLDQYGDLCLQYAEILNF</sequence>
<keyword evidence="4" id="KW-0010">Activator</keyword>
<organism evidence="5 6">
    <name type="scientific">[Candida] railenensis</name>
    <dbReference type="NCBI Taxonomy" id="45579"/>
    <lineage>
        <taxon>Eukaryota</taxon>
        <taxon>Fungi</taxon>
        <taxon>Dikarya</taxon>
        <taxon>Ascomycota</taxon>
        <taxon>Saccharomycotina</taxon>
        <taxon>Pichiomycetes</taxon>
        <taxon>Debaryomycetaceae</taxon>
        <taxon>Kurtzmaniella</taxon>
    </lineage>
</organism>
<keyword evidence="4" id="KW-0804">Transcription</keyword>